<dbReference type="CDD" id="cd18787">
    <property type="entry name" value="SF2_C_DEAD"/>
    <property type="match status" value="1"/>
</dbReference>
<dbReference type="SMART" id="SM00487">
    <property type="entry name" value="DEXDc"/>
    <property type="match status" value="1"/>
</dbReference>
<keyword evidence="4 6" id="KW-0067">ATP-binding</keyword>
<evidence type="ECO:0000313" key="10">
    <source>
        <dbReference type="EMBL" id="RSU01059.1"/>
    </source>
</evidence>
<proteinExistence type="inferred from homology"/>
<dbReference type="Pfam" id="PF00271">
    <property type="entry name" value="Helicase_C"/>
    <property type="match status" value="1"/>
</dbReference>
<protein>
    <submittedName>
        <fullName evidence="10">RNA helicase</fullName>
    </submittedName>
</protein>
<dbReference type="InterPro" id="IPR005580">
    <property type="entry name" value="DbpA/CsdA_RNA-bd_dom"/>
</dbReference>
<dbReference type="RefSeq" id="WP_114290020.1">
    <property type="nucleotide sequence ID" value="NZ_CP081459.1"/>
</dbReference>
<dbReference type="SUPFAM" id="SSF52540">
    <property type="entry name" value="P-loop containing nucleoside triphosphate hydrolases"/>
    <property type="match status" value="1"/>
</dbReference>
<dbReference type="InterPro" id="IPR014014">
    <property type="entry name" value="RNA_helicase_DEAD_Q_motif"/>
</dbReference>
<dbReference type="InterPro" id="IPR044742">
    <property type="entry name" value="DEAD/DEAH_RhlB"/>
</dbReference>
<dbReference type="CDD" id="cd00268">
    <property type="entry name" value="DEADc"/>
    <property type="match status" value="1"/>
</dbReference>
<dbReference type="Gene3D" id="3.40.50.300">
    <property type="entry name" value="P-loop containing nucleotide triphosphate hydrolases"/>
    <property type="match status" value="2"/>
</dbReference>
<dbReference type="Pfam" id="PF03880">
    <property type="entry name" value="DbpA"/>
    <property type="match status" value="1"/>
</dbReference>
<dbReference type="GO" id="GO:0003676">
    <property type="term" value="F:nucleic acid binding"/>
    <property type="evidence" value="ECO:0007669"/>
    <property type="project" value="InterPro"/>
</dbReference>
<dbReference type="InterPro" id="IPR001650">
    <property type="entry name" value="Helicase_C-like"/>
</dbReference>
<dbReference type="InterPro" id="IPR000629">
    <property type="entry name" value="RNA-helicase_DEAD-box_CS"/>
</dbReference>
<evidence type="ECO:0000259" key="9">
    <source>
        <dbReference type="PROSITE" id="PS51195"/>
    </source>
</evidence>
<dbReference type="SMART" id="SM00490">
    <property type="entry name" value="HELICc"/>
    <property type="match status" value="1"/>
</dbReference>
<evidence type="ECO:0000313" key="11">
    <source>
        <dbReference type="Proteomes" id="UP000288197"/>
    </source>
</evidence>
<reference evidence="10 11" key="1">
    <citation type="submission" date="2017-05" db="EMBL/GenBank/DDBJ databases">
        <title>Vagococcus spp. assemblies.</title>
        <authorList>
            <person name="Gulvik C.A."/>
        </authorList>
    </citation>
    <scope>NUCLEOTIDE SEQUENCE [LARGE SCALE GENOMIC DNA]</scope>
    <source>
        <strain evidence="10 11">NCFB 2497</strain>
    </source>
</reference>
<evidence type="ECO:0000256" key="1">
    <source>
        <dbReference type="ARBA" id="ARBA00022741"/>
    </source>
</evidence>
<evidence type="ECO:0000256" key="4">
    <source>
        <dbReference type="ARBA" id="ARBA00022840"/>
    </source>
</evidence>
<evidence type="ECO:0000259" key="7">
    <source>
        <dbReference type="PROSITE" id="PS51192"/>
    </source>
</evidence>
<evidence type="ECO:0000256" key="3">
    <source>
        <dbReference type="ARBA" id="ARBA00022806"/>
    </source>
</evidence>
<sequence length="496" mass="56728">MNQNKFSDYKLDPTIIRALQVLKYDEPTKVQQEVMPYLLNKKDIIVKSQTGSGKTAAFGIPLCQIVDWEERAPQALVLTPTRELATQIKDEIFNIGRYKRIKVEALFGKSSYQSQVKNLKQRTHIVVATPGRLFDHIYRGTIDLSKIKTVIIDEADEMFAMGFIDQVEQILQRLPRKRTTALFSATMPKAVKNLSESFLKNPQTIEIKATNDSKKKIHQEFVRVEDDYKLVALKNLLVVKNPESSILFCNTKIMVDNLTKQLQKSGIAVNMLHGGMEQSDRSQVIQDFKRGYFRHLVATDVAARGIDVADIELVVNYDLPEKAETYVHRIGRTARFKNSGNALSLVNHHDKGQFDMILEAQDRLIEEIEVPSKSIVEKYQIEFDEKQSKKPMLRKEKGHDFKDDIMKIHINAGKKTKMRPGDVVGALCNIEGMTGDDIGVINLMDISTFVEILNGKGEMVLKELQRMPIKGRMRRVSRSNETTYERDLKQMNRGKR</sequence>
<evidence type="ECO:0000259" key="8">
    <source>
        <dbReference type="PROSITE" id="PS51194"/>
    </source>
</evidence>
<evidence type="ECO:0000256" key="5">
    <source>
        <dbReference type="ARBA" id="ARBA00038437"/>
    </source>
</evidence>
<feature type="domain" description="Helicase C-terminal" evidence="8">
    <location>
        <begin position="232"/>
        <end position="376"/>
    </location>
</feature>
<keyword evidence="11" id="KW-1185">Reference proteome</keyword>
<dbReference type="PANTHER" id="PTHR47959:SF1">
    <property type="entry name" value="ATP-DEPENDENT RNA HELICASE DBPA"/>
    <property type="match status" value="1"/>
</dbReference>
<organism evidence="10 11">
    <name type="scientific">Vagococcus fluvialis</name>
    <dbReference type="NCBI Taxonomy" id="2738"/>
    <lineage>
        <taxon>Bacteria</taxon>
        <taxon>Bacillati</taxon>
        <taxon>Bacillota</taxon>
        <taxon>Bacilli</taxon>
        <taxon>Lactobacillales</taxon>
        <taxon>Enterococcaceae</taxon>
        <taxon>Vagococcus</taxon>
    </lineage>
</organism>
<dbReference type="PANTHER" id="PTHR47959">
    <property type="entry name" value="ATP-DEPENDENT RNA HELICASE RHLE-RELATED"/>
    <property type="match status" value="1"/>
</dbReference>
<dbReference type="PROSITE" id="PS00039">
    <property type="entry name" value="DEAD_ATP_HELICASE"/>
    <property type="match status" value="1"/>
</dbReference>
<evidence type="ECO:0000256" key="6">
    <source>
        <dbReference type="RuleBase" id="RU000492"/>
    </source>
</evidence>
<feature type="domain" description="Helicase ATP-binding" evidence="7">
    <location>
        <begin position="35"/>
        <end position="205"/>
    </location>
</feature>
<dbReference type="InterPro" id="IPR012677">
    <property type="entry name" value="Nucleotide-bd_a/b_plait_sf"/>
</dbReference>
<dbReference type="GO" id="GO:0016787">
    <property type="term" value="F:hydrolase activity"/>
    <property type="evidence" value="ECO:0007669"/>
    <property type="project" value="UniProtKB-KW"/>
</dbReference>
<dbReference type="GO" id="GO:0005524">
    <property type="term" value="F:ATP binding"/>
    <property type="evidence" value="ECO:0007669"/>
    <property type="project" value="UniProtKB-KW"/>
</dbReference>
<dbReference type="Proteomes" id="UP000288197">
    <property type="component" value="Unassembled WGS sequence"/>
</dbReference>
<dbReference type="Pfam" id="PF00270">
    <property type="entry name" value="DEAD"/>
    <property type="match status" value="1"/>
</dbReference>
<feature type="domain" description="DEAD-box RNA helicase Q" evidence="9">
    <location>
        <begin position="4"/>
        <end position="32"/>
    </location>
</feature>
<dbReference type="PROSITE" id="PS51192">
    <property type="entry name" value="HELICASE_ATP_BIND_1"/>
    <property type="match status" value="1"/>
</dbReference>
<dbReference type="InterPro" id="IPR027417">
    <property type="entry name" value="P-loop_NTPase"/>
</dbReference>
<dbReference type="Gene3D" id="3.30.70.330">
    <property type="match status" value="1"/>
</dbReference>
<accession>A0A369AWQ8</accession>
<dbReference type="GeneID" id="63146897"/>
<dbReference type="PROSITE" id="PS51194">
    <property type="entry name" value="HELICASE_CTER"/>
    <property type="match status" value="1"/>
</dbReference>
<dbReference type="InterPro" id="IPR014001">
    <property type="entry name" value="Helicase_ATP-bd"/>
</dbReference>
<comment type="caution">
    <text evidence="10">The sequence shown here is derived from an EMBL/GenBank/DDBJ whole genome shotgun (WGS) entry which is preliminary data.</text>
</comment>
<dbReference type="AlphaFoldDB" id="A0A369AWQ8"/>
<dbReference type="InterPro" id="IPR050079">
    <property type="entry name" value="DEAD_box_RNA_helicase"/>
</dbReference>
<keyword evidence="1 6" id="KW-0547">Nucleotide-binding</keyword>
<keyword evidence="2 6" id="KW-0378">Hydrolase</keyword>
<dbReference type="PROSITE" id="PS51195">
    <property type="entry name" value="Q_MOTIF"/>
    <property type="match status" value="1"/>
</dbReference>
<dbReference type="InterPro" id="IPR011545">
    <property type="entry name" value="DEAD/DEAH_box_helicase_dom"/>
</dbReference>
<dbReference type="EMBL" id="NGJX01000009">
    <property type="protein sequence ID" value="RSU01059.1"/>
    <property type="molecule type" value="Genomic_DNA"/>
</dbReference>
<keyword evidence="3 6" id="KW-0347">Helicase</keyword>
<gene>
    <name evidence="10" type="ORF">CBF32_09360</name>
</gene>
<dbReference type="GO" id="GO:0005829">
    <property type="term" value="C:cytosol"/>
    <property type="evidence" value="ECO:0007669"/>
    <property type="project" value="TreeGrafter"/>
</dbReference>
<name>A0A369AWQ8_9ENTE</name>
<dbReference type="GO" id="GO:0003724">
    <property type="term" value="F:RNA helicase activity"/>
    <property type="evidence" value="ECO:0007669"/>
    <property type="project" value="InterPro"/>
</dbReference>
<dbReference type="OrthoDB" id="9805696at2"/>
<evidence type="ECO:0000256" key="2">
    <source>
        <dbReference type="ARBA" id="ARBA00022801"/>
    </source>
</evidence>
<comment type="similarity">
    <text evidence="5 6">Belongs to the DEAD box helicase family.</text>
</comment>